<feature type="compositionally biased region" description="Polar residues" evidence="1">
    <location>
        <begin position="65"/>
        <end position="75"/>
    </location>
</feature>
<sequence>MAEDKQAGTEPKVPVERADLKAPGQPSPKGEDRPGFNLGGSADKDAQQGAVPDTGPISDPEIGNEQPTDRSQLTSKKGKPA</sequence>
<dbReference type="RefSeq" id="WP_238304473.1">
    <property type="nucleotide sequence ID" value="NZ_BPQM01000104.1"/>
</dbReference>
<dbReference type="Proteomes" id="UP001055108">
    <property type="component" value="Unassembled WGS sequence"/>
</dbReference>
<comment type="caution">
    <text evidence="2">The sequence shown here is derived from an EMBL/GenBank/DDBJ whole genome shotgun (WGS) entry which is preliminary data.</text>
</comment>
<proteinExistence type="predicted"/>
<protein>
    <submittedName>
        <fullName evidence="2">Uncharacterized protein</fullName>
    </submittedName>
</protein>
<dbReference type="EMBL" id="BPQM01000104">
    <property type="protein sequence ID" value="GJD80611.1"/>
    <property type="molecule type" value="Genomic_DNA"/>
</dbReference>
<evidence type="ECO:0000313" key="3">
    <source>
        <dbReference type="Proteomes" id="UP001055108"/>
    </source>
</evidence>
<dbReference type="AlphaFoldDB" id="A0AA37MEB5"/>
<organism evidence="2 3">
    <name type="scientific">Methylobacterium gregans</name>
    <dbReference type="NCBI Taxonomy" id="374424"/>
    <lineage>
        <taxon>Bacteria</taxon>
        <taxon>Pseudomonadati</taxon>
        <taxon>Pseudomonadota</taxon>
        <taxon>Alphaproteobacteria</taxon>
        <taxon>Hyphomicrobiales</taxon>
        <taxon>Methylobacteriaceae</taxon>
        <taxon>Methylobacterium</taxon>
    </lineage>
</organism>
<reference evidence="2" key="1">
    <citation type="journal article" date="2016" name="Front. Microbiol.">
        <title>Genome Sequence of the Piezophilic, Mesophilic Sulfate-Reducing Bacterium Desulfovibrio indicus J2T.</title>
        <authorList>
            <person name="Cao J."/>
            <person name="Maignien L."/>
            <person name="Shao Z."/>
            <person name="Alain K."/>
            <person name="Jebbar M."/>
        </authorList>
    </citation>
    <scope>NUCLEOTIDE SEQUENCE</scope>
    <source>
        <strain evidence="2">NBRC 103626</strain>
    </source>
</reference>
<reference evidence="2" key="2">
    <citation type="submission" date="2021-08" db="EMBL/GenBank/DDBJ databases">
        <authorList>
            <person name="Tani A."/>
            <person name="Ola A."/>
            <person name="Ogura Y."/>
            <person name="Katsura K."/>
            <person name="Hayashi T."/>
        </authorList>
    </citation>
    <scope>NUCLEOTIDE SEQUENCE</scope>
    <source>
        <strain evidence="2">NBRC 103626</strain>
    </source>
</reference>
<accession>A0AA37MEB5</accession>
<evidence type="ECO:0000256" key="1">
    <source>
        <dbReference type="SAM" id="MobiDB-lite"/>
    </source>
</evidence>
<gene>
    <name evidence="2" type="ORF">NBEOAGPD_3852</name>
</gene>
<feature type="region of interest" description="Disordered" evidence="1">
    <location>
        <begin position="1"/>
        <end position="81"/>
    </location>
</feature>
<feature type="compositionally biased region" description="Basic and acidic residues" evidence="1">
    <location>
        <begin position="1"/>
        <end position="20"/>
    </location>
</feature>
<evidence type="ECO:0000313" key="2">
    <source>
        <dbReference type="EMBL" id="GJD80611.1"/>
    </source>
</evidence>
<keyword evidence="3" id="KW-1185">Reference proteome</keyword>
<name>A0AA37MEB5_9HYPH</name>